<dbReference type="CDD" id="cd08679">
    <property type="entry name" value="C2_DOCK180_related"/>
    <property type="match status" value="1"/>
</dbReference>
<feature type="region of interest" description="Disordered" evidence="3">
    <location>
        <begin position="307"/>
        <end position="328"/>
    </location>
</feature>
<accession>A0A317YFN8</accession>
<dbReference type="GO" id="GO:0007264">
    <property type="term" value="P:small GTPase-mediated signal transduction"/>
    <property type="evidence" value="ECO:0007669"/>
    <property type="project" value="InterPro"/>
</dbReference>
<dbReference type="Gene3D" id="1.20.58.740">
    <property type="match status" value="1"/>
</dbReference>
<dbReference type="Proteomes" id="UP000251960">
    <property type="component" value="Chromosome 1"/>
</dbReference>
<feature type="region of interest" description="Disordered" evidence="3">
    <location>
        <begin position="727"/>
        <end position="755"/>
    </location>
</feature>
<evidence type="ECO:0000256" key="3">
    <source>
        <dbReference type="SAM" id="MobiDB-lite"/>
    </source>
</evidence>
<accession>A0A317YE29</accession>
<feature type="region of interest" description="Disordered" evidence="3">
    <location>
        <begin position="978"/>
        <end position="1039"/>
    </location>
</feature>
<feature type="compositionally biased region" description="Polar residues" evidence="3">
    <location>
        <begin position="113"/>
        <end position="132"/>
    </location>
</feature>
<dbReference type="Pfam" id="PF20421">
    <property type="entry name" value="DHR-2_Lobe_C"/>
    <property type="match status" value="1"/>
</dbReference>
<dbReference type="InterPro" id="IPR046773">
    <property type="entry name" value="DOCKER_Lobe_C"/>
</dbReference>
<dbReference type="FunFam" id="1.20.58.740:FF:000005">
    <property type="entry name" value="Guanine nucleotide exchange factor SPIKE 1"/>
    <property type="match status" value="1"/>
</dbReference>
<evidence type="ECO:0000259" key="5">
    <source>
        <dbReference type="PROSITE" id="PS51651"/>
    </source>
</evidence>
<organism evidence="6">
    <name type="scientific">Zea mays</name>
    <name type="common">Maize</name>
    <dbReference type="NCBI Taxonomy" id="4577"/>
    <lineage>
        <taxon>Eukaryota</taxon>
        <taxon>Viridiplantae</taxon>
        <taxon>Streptophyta</taxon>
        <taxon>Embryophyta</taxon>
        <taxon>Tracheophyta</taxon>
        <taxon>Spermatophyta</taxon>
        <taxon>Magnoliopsida</taxon>
        <taxon>Liliopsida</taxon>
        <taxon>Poales</taxon>
        <taxon>Poaceae</taxon>
        <taxon>PACMAD clade</taxon>
        <taxon>Panicoideae</taxon>
        <taxon>Andropogonodae</taxon>
        <taxon>Andropogoneae</taxon>
        <taxon>Tripsacinae</taxon>
        <taxon>Zea</taxon>
    </lineage>
</organism>
<dbReference type="PANTHER" id="PTHR23317:SF76">
    <property type="entry name" value="LD20667P"/>
    <property type="match status" value="1"/>
</dbReference>
<dbReference type="GO" id="GO:0005085">
    <property type="term" value="F:guanyl-nucleotide exchange factor activity"/>
    <property type="evidence" value="ECO:0007669"/>
    <property type="project" value="UniProtKB-KW"/>
</dbReference>
<dbReference type="InterPro" id="IPR043162">
    <property type="entry name" value="DOCK_C_lobe_C"/>
</dbReference>
<dbReference type="InterPro" id="IPR046770">
    <property type="entry name" value="DOCKER_Lobe_B"/>
</dbReference>
<feature type="compositionally biased region" description="Basic residues" evidence="3">
    <location>
        <begin position="730"/>
        <end position="742"/>
    </location>
</feature>
<feature type="region of interest" description="Disordered" evidence="3">
    <location>
        <begin position="100"/>
        <end position="134"/>
    </location>
</feature>
<dbReference type="EMBL" id="NCVQ01000001">
    <property type="protein sequence ID" value="PWZ56916.1"/>
    <property type="molecule type" value="Genomic_DNA"/>
</dbReference>
<dbReference type="Gene3D" id="2.60.40.150">
    <property type="entry name" value="C2 domain"/>
    <property type="match status" value="1"/>
</dbReference>
<dbReference type="PROSITE" id="PS51651">
    <property type="entry name" value="DOCKER"/>
    <property type="match status" value="1"/>
</dbReference>
<feature type="domain" description="C2 DOCK-type" evidence="4">
    <location>
        <begin position="479"/>
        <end position="638"/>
    </location>
</feature>
<keyword evidence="1" id="KW-0344">Guanine-nucleotide releasing factor</keyword>
<dbReference type="Pfam" id="PF06920">
    <property type="entry name" value="DHR-2_Lobe_A"/>
    <property type="match status" value="1"/>
</dbReference>
<reference evidence="6" key="1">
    <citation type="journal article" date="2018" name="Nat. Genet.">
        <title>Extensive intraspecific gene order and gene structural variations between Mo17 and other maize genomes.</title>
        <authorList>
            <person name="Sun S."/>
            <person name="Zhou Y."/>
            <person name="Chen J."/>
            <person name="Shi J."/>
            <person name="Zhao H."/>
            <person name="Zhao H."/>
            <person name="Song W."/>
            <person name="Zhang M."/>
            <person name="Cui Y."/>
            <person name="Dong X."/>
            <person name="Liu H."/>
            <person name="Ma X."/>
            <person name="Jiao Y."/>
            <person name="Wang B."/>
            <person name="Wei X."/>
            <person name="Stein J.C."/>
            <person name="Glaubitz J.C."/>
            <person name="Lu F."/>
            <person name="Yu G."/>
            <person name="Liang C."/>
            <person name="Fengler K."/>
            <person name="Li B."/>
            <person name="Rafalski A."/>
            <person name="Schnable P.S."/>
            <person name="Ware D.H."/>
            <person name="Buckler E.S."/>
            <person name="Lai J."/>
        </authorList>
    </citation>
    <scope>NUCLEOTIDE SEQUENCE [LARGE SCALE GENOMIC DNA]</scope>
    <source>
        <tissue evidence="6">Seedling</tissue>
    </source>
</reference>
<feature type="compositionally biased region" description="Low complexity" evidence="3">
    <location>
        <begin position="307"/>
        <end position="326"/>
    </location>
</feature>
<gene>
    <name evidence="6" type="ORF">Zm00014a_035808</name>
</gene>
<evidence type="ECO:0000313" key="7">
    <source>
        <dbReference type="EMBL" id="PWZ56917.1"/>
    </source>
</evidence>
<dbReference type="InterPro" id="IPR027357">
    <property type="entry name" value="DOCKER_dom"/>
</dbReference>
<comment type="similarity">
    <text evidence="2">Belongs to the DOCK family.</text>
</comment>
<dbReference type="Pfam" id="PF14429">
    <property type="entry name" value="DOCK-C2"/>
    <property type="match status" value="1"/>
</dbReference>
<evidence type="ECO:0000313" key="6">
    <source>
        <dbReference type="EMBL" id="PWZ56916.1"/>
    </source>
</evidence>
<comment type="caution">
    <text evidence="6">The sequence shown here is derived from an EMBL/GenBank/DDBJ whole genome shotgun (WGS) entry which is preliminary data.</text>
</comment>
<dbReference type="Pfam" id="PF20422">
    <property type="entry name" value="DHR-2_Lobe_B"/>
    <property type="match status" value="1"/>
</dbReference>
<feature type="domain" description="DOCKER" evidence="5">
    <location>
        <begin position="1911"/>
        <end position="2390"/>
    </location>
</feature>
<dbReference type="PANTHER" id="PTHR23317">
    <property type="entry name" value="DEDICATOR OF CYTOKINESIS DOCK"/>
    <property type="match status" value="1"/>
</dbReference>
<dbReference type="InterPro" id="IPR043161">
    <property type="entry name" value="DOCK_C_lobe_A"/>
</dbReference>
<dbReference type="InterPro" id="IPR046769">
    <property type="entry name" value="DOCKER_Lobe_A"/>
</dbReference>
<dbReference type="EMBL" id="NCVQ01000001">
    <property type="protein sequence ID" value="PWZ56917.1"/>
    <property type="molecule type" value="Genomic_DNA"/>
</dbReference>
<feature type="compositionally biased region" description="Basic and acidic residues" evidence="3">
    <location>
        <begin position="1017"/>
        <end position="1028"/>
    </location>
</feature>
<dbReference type="CDD" id="cd11684">
    <property type="entry name" value="DHR2_DOCK"/>
    <property type="match status" value="1"/>
</dbReference>
<sequence length="2392" mass="266965">MAAQVTSMEPAVATAGEGQRFKRIPRQAWSGNLELGPLLNESLDQWPHLNELVQCYKADFVKDDCKYGHYESVASPSFQNQIFEGPDTDIETELQLCNARHSKSEDATEDDTPSTSGRQIYETESSGSSSKVHCSLSPLPAYEAAFDWENERSLIFGQRVPESIPAISNSGLKITVKVLSLSFQAGLVEPFSGTICLYNRDRRERLSEDFYFHMLPTDMQVDQGSLDRRGVFSLDAPSPSVCLLIQLEKAATEEGGVTPSVYSRKEPVHLAEKEKQKLQVWSQIMPYKESFAWAMIPLFESNHAGGLSDAASPSSPLAPSLSGSSSQDSIVDPISKLALDGKVNHYSSGSSVIVEISNLNKVKESYIEDSLQDPKRKVHKPVKGVLRLEVEKLHDDHNDVDNASEGGSMANDLNDAGDINNGRSNRSSFDGIHSSVNSIAIAKKDAHHNGHTSNAENVDNFQAFDFRVLTRSEPFSQLFHCLYVYPLTVSLSRKRNLFVRVELRKDDSDIRKPPLEAVHPRERNTMLQKWGHTQIAVGTRMASYHDEVKISLPALLTPQHHLVFTFFHVDLQMKLEAPKPVIIGYSVLPLSTHIQLLSDVSLPILRELVPHYLQESGKERMDYLEDGKTVFRLRLRLCSSLFPINERIRDFFVEYDRHTLHTSPPWGSELLEAINSLKNVESTALLQFLQPILNMLLHLIGDGGETLQVAAFRAMVNILTRAPLPDGVRPKRKRVRKRRSRAKPSGVPPPSSSDRPVCMAATAALVTPVHHVPPCILGWSHQMARAEDDLQYAVMVTVISDRSSVRASEIAELLAPRLEMDASSLVLRRVSASNYILVLPGRDKAEELVGRWATLRAGSFSVVCKKWSRLMESKGALLPVLINLEIQGIPIHAWETSTVDHLLNPFAWIHQVHPDTLNLKDVAVFRCSAWCLGPSAIPSSKELWIVEPPFAVEGDPAGKRVLVYTVNIAVSITLRQDGSGPVLRSEDPDDEDHSPRRRRLISPSHEFAQGHHVRGQSSERRSVHDRIGPRVGNGDQTNDCSQVLADEAVLVEFSNVEFREVDAQIQSHGPVVSSCAVSAECSSLQGGGQFSVHECPGSGQLIGCPEELCQIGSQQGGGQISVLNGPGNGQMNGCHEDHNQIGCQQVCVLAGNLGSVADCEVLLPRESLVAATSPPLLLRPKPIQVYFRRRRGARRVEETALGSSPSQPPASAVDVSTSRVSEFLSSITKEMMHVSCSVQQESSDGAERNRFLINYVDFAFDDFGDRQAPVYPGLTTVWGSLARSKAKGYRVGPVYDDVLAMAWFFLELIVKSMGLEQSRLFYHNLPLGEDVPPLQLKEGVFRCIMQLFDCLLTEVHERCKKGLSLAKRLNSTLAFFCYDLLSIIEPRQVFELVSLYMDKFAGVCQSVLHDCKLTFLQIICDHDLFVEMPGRDPSDRNYLSSVLIQEIFLTLDHDDLSQRAKAARILVVLICKHEFDARYQKSEDKLYIAQLYFPLIGQILDEMPVFYNLNAIEKREVLVVILQIVRNLDDATLIKAWQQSIARTRLFFKLLEECIIHFEHNKTGDNMLLGASSRSPDVEHPASPKYSERLSPSVNTYLSEASRHEIRPQGTPENGYMWNRVSPQLSSPNQPYSLREALAQAQSSRIGSTARALRESLHPVLRQKMELWEENLSTAVSLEVLGITEKFSVAAGARSITTDYAKLDCVTSILMGLLSRNQSLAFWKAFLPVVYNIFNVHGATLMARENDRFLKQIAFHLLRLAVFRNDSIRKRAVVGLQILVRNSFNYFKNTTRLRVMLTITLSELMSDVQVTQMKFDGSLEESGEARRLRKSLEEMADVRSKDLLKDCGLPVTALEAAPEGSSDNRWSWVEVKHLSKCLVQALDAGLEHALLGSVVTVDRYAAAEGFYKLAMAYAPVPDLHIMWLLHLCDAHQEMQSWAEAAQCAVAVAGVIMQVVIFAPILTLIPAILTYPVWSFVTSVASLQALVGRNDAVWSKEHVASLRKICPIVNTDVSAEASAAEVEGYGASKLTVDSAVKYLQLANKLFTQAELYHFCASIQELIIPVYKSRRAYGQLAKCHTSLTNIYESILEQEASPIPFIDATYYRVGFYGERFGKLNKKEYVFREPRDVRLGDIMEKLSHIYEAKIDGSHTLHIIPDSRQVNADELQPGFCYLQITAVDPVMEDEDLGSRRERIFSLSTGTVRARVFDRFLFDTPFTKNGKTQGGLEDQWKRRTVLQTEGSFPALVNRLPVIKSESLEFSPVENAIGMIETRTAALRNELEEPRSSEGDQLPRLQSLQRILQGSVAVQVNSGVLSVCTAFLSGEPATRLRSQELQQLIAALLEFMAVCKRAIRVHFRLIGEEDQEFHTQLVNGFQSLTAELSHYIPAILSEL</sequence>
<protein>
    <submittedName>
        <fullName evidence="7">Guanine nucleotide exchange factor SPIKE 1</fullName>
    </submittedName>
</protein>
<evidence type="ECO:0000256" key="1">
    <source>
        <dbReference type="ARBA" id="ARBA00022658"/>
    </source>
</evidence>
<dbReference type="PROSITE" id="PS51650">
    <property type="entry name" value="C2_DOCK"/>
    <property type="match status" value="1"/>
</dbReference>
<dbReference type="InterPro" id="IPR035892">
    <property type="entry name" value="C2_domain_sf"/>
</dbReference>
<dbReference type="InterPro" id="IPR026791">
    <property type="entry name" value="DOCK"/>
</dbReference>
<dbReference type="Gene3D" id="1.25.40.410">
    <property type="match status" value="1"/>
</dbReference>
<dbReference type="EMBL" id="NCVQ01000001">
    <property type="protein sequence ID" value="PWZ56915.1"/>
    <property type="molecule type" value="Genomic_DNA"/>
</dbReference>
<evidence type="ECO:0000256" key="2">
    <source>
        <dbReference type="PROSITE-ProRule" id="PRU00983"/>
    </source>
</evidence>
<evidence type="ECO:0000259" key="4">
    <source>
        <dbReference type="PROSITE" id="PS51650"/>
    </source>
</evidence>
<proteinExistence type="inferred from homology"/>
<dbReference type="InterPro" id="IPR027007">
    <property type="entry name" value="C2_DOCK-type_domain"/>
</dbReference>
<name>A0A317YFN8_MAIZE</name>